<sequence length="604" mass="66834">MEADENKLSAAADDAPVGARARAEEASVEPLEPSARANAHTSRAELEQQCQYPWQDDVATNDLSLVDGQMGQPWDPVALSLFSSVSNFRPSETHFNGHGLSIALLSAMGTGLGPSLSTSAPPEESVFTSALAVEVEAPVAYDPNLGLTTDDDLEYALIFAPDWEQSSWVQTGSSLSREASWDNMHTPGSDERATNKSGHSDGRESMDASSAIDQPTAASNESTGARETKPSNQAKNRNLQVLHQQRQPQKRDVSFVDYFWADKTAPGKPLKIRWNLPGGRPVDLPPLGITCKEFIPRSDATHCITWNAGAEIMTAQLPPYASDNVHALKAEVESFLDKSLPKVLDYILHDIHDGTASATLREAIRYNETYHSAAIDLALRIRCASFCSQGWGSITGPESLGIAAINFNQHGKSGYAAYDRGMDRPLPLSIDHQLDVALLLSIKAYQRMLLKQLSKMIFGKRSKRPWYEIFLTIFVLLSNLEYVHGGSLSFYHAQMKTQNAAPCYSLTQEMIEEYTYSAENLLYHFCSILRGNMGFKLARDQLPEMTKRENLDDSAVEYMRQVLDLPSKSQFPVETRESNLAEGSLPPPDGRWVMRLFDRVKSEP</sequence>
<organism evidence="2 3">
    <name type="scientific">Tolypocladium ophioglossoides (strain CBS 100239)</name>
    <name type="common">Snaketongue truffleclub</name>
    <name type="synonym">Elaphocordyceps ophioglossoides</name>
    <dbReference type="NCBI Taxonomy" id="1163406"/>
    <lineage>
        <taxon>Eukaryota</taxon>
        <taxon>Fungi</taxon>
        <taxon>Dikarya</taxon>
        <taxon>Ascomycota</taxon>
        <taxon>Pezizomycotina</taxon>
        <taxon>Sordariomycetes</taxon>
        <taxon>Hypocreomycetidae</taxon>
        <taxon>Hypocreales</taxon>
        <taxon>Ophiocordycipitaceae</taxon>
        <taxon>Tolypocladium</taxon>
    </lineage>
</organism>
<reference evidence="2 3" key="1">
    <citation type="journal article" date="2015" name="BMC Genomics">
        <title>The genome of the truffle-parasite Tolypocladium ophioglossoides and the evolution of antifungal peptaibiotics.</title>
        <authorList>
            <person name="Quandt C.A."/>
            <person name="Bushley K.E."/>
            <person name="Spatafora J.W."/>
        </authorList>
    </citation>
    <scope>NUCLEOTIDE SEQUENCE [LARGE SCALE GENOMIC DNA]</scope>
    <source>
        <strain evidence="2 3">CBS 100239</strain>
    </source>
</reference>
<feature type="compositionally biased region" description="Low complexity" evidence="1">
    <location>
        <begin position="10"/>
        <end position="20"/>
    </location>
</feature>
<keyword evidence="3" id="KW-1185">Reference proteome</keyword>
<dbReference type="STRING" id="1163406.A0A0L0N0A9"/>
<feature type="compositionally biased region" description="Polar residues" evidence="1">
    <location>
        <begin position="230"/>
        <end position="247"/>
    </location>
</feature>
<evidence type="ECO:0000313" key="2">
    <source>
        <dbReference type="EMBL" id="KND87486.1"/>
    </source>
</evidence>
<accession>A0A0L0N0A9</accession>
<proteinExistence type="predicted"/>
<dbReference type="AlphaFoldDB" id="A0A0L0N0A9"/>
<gene>
    <name evidence="2" type="ORF">TOPH_07897</name>
</gene>
<protein>
    <submittedName>
        <fullName evidence="2">Uncharacterized protein</fullName>
    </submittedName>
</protein>
<feature type="region of interest" description="Disordered" evidence="1">
    <location>
        <begin position="1"/>
        <end position="47"/>
    </location>
</feature>
<feature type="compositionally biased region" description="Polar residues" evidence="1">
    <location>
        <begin position="207"/>
        <end position="223"/>
    </location>
</feature>
<dbReference type="OrthoDB" id="5047015at2759"/>
<evidence type="ECO:0000256" key="1">
    <source>
        <dbReference type="SAM" id="MobiDB-lite"/>
    </source>
</evidence>
<evidence type="ECO:0000313" key="3">
    <source>
        <dbReference type="Proteomes" id="UP000036947"/>
    </source>
</evidence>
<name>A0A0L0N0A9_TOLOC</name>
<comment type="caution">
    <text evidence="2">The sequence shown here is derived from an EMBL/GenBank/DDBJ whole genome shotgun (WGS) entry which is preliminary data.</text>
</comment>
<feature type="compositionally biased region" description="Basic and acidic residues" evidence="1">
    <location>
        <begin position="188"/>
        <end position="206"/>
    </location>
</feature>
<dbReference type="Proteomes" id="UP000036947">
    <property type="component" value="Unassembled WGS sequence"/>
</dbReference>
<feature type="region of interest" description="Disordered" evidence="1">
    <location>
        <begin position="179"/>
        <end position="248"/>
    </location>
</feature>
<dbReference type="EMBL" id="LFRF01000036">
    <property type="protein sequence ID" value="KND87486.1"/>
    <property type="molecule type" value="Genomic_DNA"/>
</dbReference>